<keyword evidence="2" id="KW-1185">Reference proteome</keyword>
<gene>
    <name evidence="1" type="primary">NCL1_25549</name>
    <name evidence="1" type="ORF">TNCT_656581</name>
</gene>
<dbReference type="EMBL" id="BMAO01016513">
    <property type="protein sequence ID" value="GFR09177.1"/>
    <property type="molecule type" value="Genomic_DNA"/>
</dbReference>
<accession>A0A8X6LI37</accession>
<reference evidence="1" key="1">
    <citation type="submission" date="2020-07" db="EMBL/GenBank/DDBJ databases">
        <title>Multicomponent nature underlies the extraordinary mechanical properties of spider dragline silk.</title>
        <authorList>
            <person name="Kono N."/>
            <person name="Nakamura H."/>
            <person name="Mori M."/>
            <person name="Yoshida Y."/>
            <person name="Ohtoshi R."/>
            <person name="Malay A.D."/>
            <person name="Moran D.A.P."/>
            <person name="Tomita M."/>
            <person name="Numata K."/>
            <person name="Arakawa K."/>
        </authorList>
    </citation>
    <scope>NUCLEOTIDE SEQUENCE</scope>
</reference>
<protein>
    <submittedName>
        <fullName evidence="1">Uncharacterized protein</fullName>
    </submittedName>
</protein>
<proteinExistence type="predicted"/>
<evidence type="ECO:0000313" key="1">
    <source>
        <dbReference type="EMBL" id="GFR09177.1"/>
    </source>
</evidence>
<sequence>MDGSGHRLMYLQFHYKSPQPKPRKLILWNFRKDRWDRYSRLSDEYVTEDLINDNPDKSAELFVKGILRTTKESIPRGQVKKHLPFWSEFLDLLKSERNAARCPAESFHITDCILPGKA</sequence>
<name>A0A8X6LI37_TRICU</name>
<dbReference type="Proteomes" id="UP000887116">
    <property type="component" value="Unassembled WGS sequence"/>
</dbReference>
<comment type="caution">
    <text evidence="1">The sequence shown here is derived from an EMBL/GenBank/DDBJ whole genome shotgun (WGS) entry which is preliminary data.</text>
</comment>
<dbReference type="AlphaFoldDB" id="A0A8X6LI37"/>
<organism evidence="1 2">
    <name type="scientific">Trichonephila clavata</name>
    <name type="common">Joro spider</name>
    <name type="synonym">Nephila clavata</name>
    <dbReference type="NCBI Taxonomy" id="2740835"/>
    <lineage>
        <taxon>Eukaryota</taxon>
        <taxon>Metazoa</taxon>
        <taxon>Ecdysozoa</taxon>
        <taxon>Arthropoda</taxon>
        <taxon>Chelicerata</taxon>
        <taxon>Arachnida</taxon>
        <taxon>Araneae</taxon>
        <taxon>Araneomorphae</taxon>
        <taxon>Entelegynae</taxon>
        <taxon>Araneoidea</taxon>
        <taxon>Nephilidae</taxon>
        <taxon>Trichonephila</taxon>
    </lineage>
</organism>
<dbReference type="OrthoDB" id="6626419at2759"/>
<evidence type="ECO:0000313" key="2">
    <source>
        <dbReference type="Proteomes" id="UP000887116"/>
    </source>
</evidence>